<protein>
    <recommendedName>
        <fullName evidence="4">Flagellar hook-associated protein 1</fullName>
    </recommendedName>
</protein>
<keyword evidence="11" id="KW-1185">Reference proteome</keyword>
<accession>A0A171DQW3</accession>
<evidence type="ECO:0000256" key="2">
    <source>
        <dbReference type="ARBA" id="ARBA00004613"/>
    </source>
</evidence>
<dbReference type="Proteomes" id="UP000077701">
    <property type="component" value="Unassembled WGS sequence"/>
</dbReference>
<dbReference type="Pfam" id="PF00460">
    <property type="entry name" value="Flg_bb_rod"/>
    <property type="match status" value="1"/>
</dbReference>
<reference evidence="11" key="2">
    <citation type="submission" date="2016-04" db="EMBL/GenBank/DDBJ databases">
        <title>Planomonospora sphaerica JCM9374 whole genome shotgun sequence.</title>
        <authorList>
            <person name="Suzuki T."/>
            <person name="Dohra H."/>
            <person name="Kodani S."/>
        </authorList>
    </citation>
    <scope>NUCLEOTIDE SEQUENCE [LARGE SCALE GENOMIC DNA]</scope>
    <source>
        <strain evidence="11">JCM 9374</strain>
    </source>
</reference>
<feature type="domain" description="Flagellar hook-associated protein FlgK helical" evidence="9">
    <location>
        <begin position="100"/>
        <end position="335"/>
    </location>
</feature>
<keyword evidence="10" id="KW-0966">Cell projection</keyword>
<dbReference type="InterPro" id="IPR002371">
    <property type="entry name" value="FlgK"/>
</dbReference>
<dbReference type="AlphaFoldDB" id="A0A171DQW3"/>
<reference evidence="10 11" key="1">
    <citation type="journal article" date="2016" name="Genome Announc.">
        <title>Draft Genome Sequence of Planomonospora sphaerica JCM9374, a Rare Actinomycete.</title>
        <authorList>
            <person name="Dohra H."/>
            <person name="Suzuki T."/>
            <person name="Inoue Y."/>
            <person name="Kodani S."/>
        </authorList>
    </citation>
    <scope>NUCLEOTIDE SEQUENCE [LARGE SCALE GENOMIC DNA]</scope>
    <source>
        <strain evidence="10 11">JCM 9374</strain>
    </source>
</reference>
<evidence type="ECO:0000256" key="1">
    <source>
        <dbReference type="ARBA" id="ARBA00004365"/>
    </source>
</evidence>
<keyword evidence="6" id="KW-0975">Bacterial flagellum</keyword>
<feature type="domain" description="Flagellar basal-body/hook protein C-terminal" evidence="8">
    <location>
        <begin position="436"/>
        <end position="477"/>
    </location>
</feature>
<proteinExistence type="inferred from homology"/>
<dbReference type="OrthoDB" id="9802553at2"/>
<dbReference type="GO" id="GO:0005198">
    <property type="term" value="F:structural molecule activity"/>
    <property type="evidence" value="ECO:0007669"/>
    <property type="project" value="InterPro"/>
</dbReference>
<comment type="similarity">
    <text evidence="3">Belongs to the flagella basal body rod proteins family.</text>
</comment>
<sequence>MSTFSGISTALSAMYAQRQALDVNGQNIANANTEGYTRQRVELNSVGGVVTPAVHSLSDGLGNGVTAAGVTRLRDAFLESRGQIEHAKFAFLAGQEEIHARIEEVFNEPSDTGLQAQLSDYWNAWHDVVNQPGDLAARAQLLQRGGTVADSMRSSDDALDSLWNSTAAQLDSYVTEVNTAADTVAQLNKAIVRATAAGLPASELADKRDGLVLRLAELTGATSKALDNGAVDVHLGGAKLVDGASARELRVAGGGSLRDVMADPVANAVALQWKDSGADAGVTSGQLASSLQSLNKVLPDYAAKLDEVAAKLASTVNTQHVKGYDLNGAAGADFFTPTTGTVITAATITVGVADPAKVAVSSVPPRVETDPITGVVLPPKGNLDAGNADVLAGFANAAGGPDRFYRESVTALGVASQAAQRRTAIQASVTQNNDAQRLSQSGVSLDEEMANMLLYQRAYQAATQMINTINGTFDSLFSMIRG</sequence>
<dbReference type="Pfam" id="PF22638">
    <property type="entry name" value="FlgK_D1"/>
    <property type="match status" value="1"/>
</dbReference>
<keyword evidence="5" id="KW-0964">Secreted</keyword>
<dbReference type="InterPro" id="IPR010930">
    <property type="entry name" value="Flg_bb/hook_C_dom"/>
</dbReference>
<evidence type="ECO:0000313" key="11">
    <source>
        <dbReference type="Proteomes" id="UP000077701"/>
    </source>
</evidence>
<feature type="domain" description="Flagellar basal body rod protein N-terminal" evidence="7">
    <location>
        <begin position="8"/>
        <end position="37"/>
    </location>
</feature>
<keyword evidence="10" id="KW-0969">Cilium</keyword>
<dbReference type="NCBIfam" id="TIGR02492">
    <property type="entry name" value="flgK_ends"/>
    <property type="match status" value="1"/>
</dbReference>
<dbReference type="PANTHER" id="PTHR30033">
    <property type="entry name" value="FLAGELLAR HOOK-ASSOCIATED PROTEIN 1"/>
    <property type="match status" value="1"/>
</dbReference>
<evidence type="ECO:0000256" key="5">
    <source>
        <dbReference type="ARBA" id="ARBA00022525"/>
    </source>
</evidence>
<dbReference type="InterPro" id="IPR001444">
    <property type="entry name" value="Flag_bb_rod_N"/>
</dbReference>
<gene>
    <name evidence="10" type="ORF">PS9374_07136</name>
</gene>
<evidence type="ECO:0000256" key="4">
    <source>
        <dbReference type="ARBA" id="ARBA00016244"/>
    </source>
</evidence>
<name>A0A171DQW3_9ACTN</name>
<dbReference type="GO" id="GO:0005576">
    <property type="term" value="C:extracellular region"/>
    <property type="evidence" value="ECO:0007669"/>
    <property type="project" value="UniProtKB-SubCell"/>
</dbReference>
<evidence type="ECO:0000259" key="7">
    <source>
        <dbReference type="Pfam" id="PF00460"/>
    </source>
</evidence>
<comment type="caution">
    <text evidence="10">The sequence shown here is derived from an EMBL/GenBank/DDBJ whole genome shotgun (WGS) entry which is preliminary data.</text>
</comment>
<dbReference type="InterPro" id="IPR048254">
    <property type="entry name" value="CDP_ALCOHOL_P_TRANSF_CS"/>
</dbReference>
<dbReference type="Pfam" id="PF06429">
    <property type="entry name" value="Flg_bbr_C"/>
    <property type="match status" value="1"/>
</dbReference>
<evidence type="ECO:0000259" key="9">
    <source>
        <dbReference type="Pfam" id="PF22638"/>
    </source>
</evidence>
<dbReference type="PANTHER" id="PTHR30033:SF1">
    <property type="entry name" value="FLAGELLAR HOOK-ASSOCIATED PROTEIN 1"/>
    <property type="match status" value="1"/>
</dbReference>
<dbReference type="PROSITE" id="PS00379">
    <property type="entry name" value="CDP_ALCOHOL_P_TRANSF"/>
    <property type="match status" value="1"/>
</dbReference>
<evidence type="ECO:0000259" key="8">
    <source>
        <dbReference type="Pfam" id="PF06429"/>
    </source>
</evidence>
<comment type="subcellular location">
    <subcellularLocation>
        <location evidence="1">Bacterial flagellum</location>
    </subcellularLocation>
    <subcellularLocation>
        <location evidence="2">Secreted</location>
    </subcellularLocation>
</comment>
<dbReference type="STRING" id="161355.PS9374_07136"/>
<dbReference type="GO" id="GO:0009424">
    <property type="term" value="C:bacterial-type flagellum hook"/>
    <property type="evidence" value="ECO:0007669"/>
    <property type="project" value="InterPro"/>
</dbReference>
<evidence type="ECO:0000256" key="3">
    <source>
        <dbReference type="ARBA" id="ARBA00009677"/>
    </source>
</evidence>
<dbReference type="GO" id="GO:0044780">
    <property type="term" value="P:bacterial-type flagellum assembly"/>
    <property type="evidence" value="ECO:0007669"/>
    <property type="project" value="InterPro"/>
</dbReference>
<dbReference type="SUPFAM" id="SSF64518">
    <property type="entry name" value="Phase 1 flagellin"/>
    <property type="match status" value="1"/>
</dbReference>
<evidence type="ECO:0000256" key="6">
    <source>
        <dbReference type="ARBA" id="ARBA00023143"/>
    </source>
</evidence>
<dbReference type="InterPro" id="IPR053927">
    <property type="entry name" value="FlgK_helical"/>
</dbReference>
<dbReference type="EMBL" id="BDCX01000032">
    <property type="protein sequence ID" value="GAT71445.1"/>
    <property type="molecule type" value="Genomic_DNA"/>
</dbReference>
<organism evidence="10 11">
    <name type="scientific">Planomonospora sphaerica</name>
    <dbReference type="NCBI Taxonomy" id="161355"/>
    <lineage>
        <taxon>Bacteria</taxon>
        <taxon>Bacillati</taxon>
        <taxon>Actinomycetota</taxon>
        <taxon>Actinomycetes</taxon>
        <taxon>Streptosporangiales</taxon>
        <taxon>Streptosporangiaceae</taxon>
        <taxon>Planomonospora</taxon>
    </lineage>
</organism>
<dbReference type="RefSeq" id="WP_068904558.1">
    <property type="nucleotide sequence ID" value="NZ_BDCX01000032.1"/>
</dbReference>
<evidence type="ECO:0000313" key="10">
    <source>
        <dbReference type="EMBL" id="GAT71445.1"/>
    </source>
</evidence>
<keyword evidence="10" id="KW-0282">Flagellum</keyword>